<dbReference type="RefSeq" id="WP_085254473.1">
    <property type="nucleotide sequence ID" value="NZ_AP022573.1"/>
</dbReference>
<dbReference type="PANTHER" id="PTHR43292:SF4">
    <property type="entry name" value="ACYL-COA DEHYDROGENASE FADE34"/>
    <property type="match status" value="1"/>
</dbReference>
<dbReference type="InterPro" id="IPR013786">
    <property type="entry name" value="AcylCoA_DH/ox_N"/>
</dbReference>
<dbReference type="Gene3D" id="2.40.110.10">
    <property type="entry name" value="Butyryl-CoA Dehydrogenase, subunit A, domain 2"/>
    <property type="match status" value="1"/>
</dbReference>
<organism evidence="4 5">
    <name type="scientific">Mycobacterium saskatchewanense</name>
    <dbReference type="NCBI Taxonomy" id="220927"/>
    <lineage>
        <taxon>Bacteria</taxon>
        <taxon>Bacillati</taxon>
        <taxon>Actinomycetota</taxon>
        <taxon>Actinomycetes</taxon>
        <taxon>Mycobacteriales</taxon>
        <taxon>Mycobacteriaceae</taxon>
        <taxon>Mycobacterium</taxon>
        <taxon>Mycobacterium simiae complex</taxon>
    </lineage>
</organism>
<accession>A0AAJ3TWD4</accession>
<dbReference type="Gene3D" id="1.10.540.10">
    <property type="entry name" value="Acyl-CoA dehydrogenase/oxidase, N-terminal domain"/>
    <property type="match status" value="1"/>
</dbReference>
<keyword evidence="1" id="KW-0560">Oxidoreductase</keyword>
<proteinExistence type="predicted"/>
<name>A0AAJ3TWD4_9MYCO</name>
<dbReference type="SUPFAM" id="SSF56645">
    <property type="entry name" value="Acyl-CoA dehydrogenase NM domain-like"/>
    <property type="match status" value="1"/>
</dbReference>
<dbReference type="PANTHER" id="PTHR43292">
    <property type="entry name" value="ACYL-COA DEHYDROGENASE"/>
    <property type="match status" value="1"/>
</dbReference>
<dbReference type="InterPro" id="IPR009100">
    <property type="entry name" value="AcylCoA_DH/oxidase_NM_dom_sf"/>
</dbReference>
<dbReference type="Proteomes" id="UP000193387">
    <property type="component" value="Unassembled WGS sequence"/>
</dbReference>
<dbReference type="InterPro" id="IPR037069">
    <property type="entry name" value="AcylCoA_DH/ox_N_sf"/>
</dbReference>
<dbReference type="EMBL" id="LQPR01000013">
    <property type="protein sequence ID" value="ORW73699.1"/>
    <property type="molecule type" value="Genomic_DNA"/>
</dbReference>
<dbReference type="AlphaFoldDB" id="A0AAJ3TWD4"/>
<dbReference type="Pfam" id="PF02770">
    <property type="entry name" value="Acyl-CoA_dh_M"/>
    <property type="match status" value="1"/>
</dbReference>
<comment type="caution">
    <text evidence="4">The sequence shown here is derived from an EMBL/GenBank/DDBJ whole genome shotgun (WGS) entry which is preliminary data.</text>
</comment>
<keyword evidence="5" id="KW-1185">Reference proteome</keyword>
<dbReference type="GO" id="GO:0003995">
    <property type="term" value="F:acyl-CoA dehydrogenase activity"/>
    <property type="evidence" value="ECO:0007669"/>
    <property type="project" value="InterPro"/>
</dbReference>
<protein>
    <submittedName>
        <fullName evidence="4">Acyl-CoA dehydrogenase</fullName>
    </submittedName>
</protein>
<dbReference type="InterPro" id="IPR006091">
    <property type="entry name" value="Acyl-CoA_Oxase/DH_mid-dom"/>
</dbReference>
<dbReference type="PROSITE" id="PS00072">
    <property type="entry name" value="ACYL_COA_DH_1"/>
    <property type="match status" value="1"/>
</dbReference>
<evidence type="ECO:0000259" key="2">
    <source>
        <dbReference type="Pfam" id="PF02770"/>
    </source>
</evidence>
<dbReference type="InterPro" id="IPR006089">
    <property type="entry name" value="Acyl-CoA_DH_CS"/>
</dbReference>
<feature type="domain" description="Acyl-CoA dehydrogenase/oxidase N-terminal" evidence="3">
    <location>
        <begin position="19"/>
        <end position="129"/>
    </location>
</feature>
<evidence type="ECO:0000259" key="3">
    <source>
        <dbReference type="Pfam" id="PF02771"/>
    </source>
</evidence>
<dbReference type="GO" id="GO:0005886">
    <property type="term" value="C:plasma membrane"/>
    <property type="evidence" value="ECO:0007669"/>
    <property type="project" value="TreeGrafter"/>
</dbReference>
<evidence type="ECO:0000256" key="1">
    <source>
        <dbReference type="ARBA" id="ARBA00023002"/>
    </source>
</evidence>
<dbReference type="Pfam" id="PF02771">
    <property type="entry name" value="Acyl-CoA_dh_N"/>
    <property type="match status" value="1"/>
</dbReference>
<dbReference type="GO" id="GO:0050660">
    <property type="term" value="F:flavin adenine dinucleotide binding"/>
    <property type="evidence" value="ECO:0007669"/>
    <property type="project" value="InterPro"/>
</dbReference>
<dbReference type="InterPro" id="IPR046373">
    <property type="entry name" value="Acyl-CoA_Oxase/DH_mid-dom_sf"/>
</dbReference>
<reference evidence="4 5" key="1">
    <citation type="submission" date="2016-01" db="EMBL/GenBank/DDBJ databases">
        <title>The new phylogeny of the genus Mycobacterium.</title>
        <authorList>
            <person name="Tarcisio F."/>
            <person name="Conor M."/>
            <person name="Antonella G."/>
            <person name="Elisabetta G."/>
            <person name="Giulia F.S."/>
            <person name="Sara T."/>
            <person name="Anna F."/>
            <person name="Clotilde B."/>
            <person name="Roberto B."/>
            <person name="Veronica D.S."/>
            <person name="Fabio R."/>
            <person name="Monica P."/>
            <person name="Olivier J."/>
            <person name="Enrico T."/>
            <person name="Nicola S."/>
        </authorList>
    </citation>
    <scope>NUCLEOTIDE SEQUENCE [LARGE SCALE GENOMIC DNA]</scope>
    <source>
        <strain evidence="4 5">DSM 44616</strain>
    </source>
</reference>
<feature type="domain" description="Acyl-CoA oxidase/dehydrogenase middle" evidence="2">
    <location>
        <begin position="133"/>
        <end position="229"/>
    </location>
</feature>
<dbReference type="InterPro" id="IPR052161">
    <property type="entry name" value="Mycobact_Acyl-CoA_DH"/>
</dbReference>
<sequence length="382" mass="42136">MLARRRRPREVTAINQADTDLRREVREFLAHEMVAGHHRARCDSWMVGHSPEFSRALGERGWIGMTFPPEYGGAGRRSTDRYAVIEELLAAGAPVAAHWFADRQVGPALLRHGTAEQKREFLPGICRGELYFAIGMSEPDSGSDLAAVRTRAVYHSGRWRLSGSKVWTSHAHMAHYALVLARTDATSAEHRHAGLSQFLVDLTLPGVQVRPIITLDGGHHFNEVFFDEVELTDDRLLGKRGEGWSQVMQELALERSGPERFMSTMPLLRSLLRRSTPHHPSLGALLAELASIRALSMTVAEALGRGELPSVDSAIVKDLGTLFERKVIEVVRASACSIAEFDADDELQRLLAEAIAHAPDRTLRGGANEVLRGIVAKTLVAS</sequence>
<gene>
    <name evidence="4" type="ORF">AWC23_06330</name>
</gene>
<evidence type="ECO:0000313" key="5">
    <source>
        <dbReference type="Proteomes" id="UP000193387"/>
    </source>
</evidence>
<evidence type="ECO:0000313" key="4">
    <source>
        <dbReference type="EMBL" id="ORW73699.1"/>
    </source>
</evidence>